<dbReference type="Pfam" id="PF03471">
    <property type="entry name" value="CorC_HlyC"/>
    <property type="match status" value="1"/>
</dbReference>
<dbReference type="PROSITE" id="PS51846">
    <property type="entry name" value="CNNM"/>
    <property type="match status" value="1"/>
</dbReference>
<evidence type="ECO:0000313" key="14">
    <source>
        <dbReference type="Proteomes" id="UP001164653"/>
    </source>
</evidence>
<evidence type="ECO:0000256" key="9">
    <source>
        <dbReference type="PROSITE-ProRule" id="PRU01193"/>
    </source>
</evidence>
<keyword evidence="5 9" id="KW-1133">Transmembrane helix</keyword>
<dbReference type="Gene3D" id="3.30.465.10">
    <property type="match status" value="1"/>
</dbReference>
<feature type="domain" description="CBS" evidence="11">
    <location>
        <begin position="278"/>
        <end position="334"/>
    </location>
</feature>
<dbReference type="PANTHER" id="PTHR43099:SF2">
    <property type="entry name" value="UPF0053 PROTEIN YRKA"/>
    <property type="match status" value="1"/>
</dbReference>
<dbReference type="InterPro" id="IPR051676">
    <property type="entry name" value="UPF0053_domain"/>
</dbReference>
<dbReference type="InterPro" id="IPR005170">
    <property type="entry name" value="Transptr-assoc_dom"/>
</dbReference>
<dbReference type="SUPFAM" id="SSF56176">
    <property type="entry name" value="FAD-binding/transporter-associated domain-like"/>
    <property type="match status" value="1"/>
</dbReference>
<dbReference type="KEGG" id="dpf:ON006_06930"/>
<dbReference type="SMART" id="SM01091">
    <property type="entry name" value="CorC_HlyC"/>
    <property type="match status" value="1"/>
</dbReference>
<evidence type="ECO:0000256" key="5">
    <source>
        <dbReference type="ARBA" id="ARBA00022989"/>
    </source>
</evidence>
<dbReference type="PROSITE" id="PS51371">
    <property type="entry name" value="CBS"/>
    <property type="match status" value="2"/>
</dbReference>
<keyword evidence="2" id="KW-1003">Cell membrane</keyword>
<feature type="domain" description="CBS" evidence="11">
    <location>
        <begin position="214"/>
        <end position="275"/>
    </location>
</feature>
<feature type="transmembrane region" description="Helical" evidence="10">
    <location>
        <begin position="99"/>
        <end position="120"/>
    </location>
</feature>
<dbReference type="CDD" id="cd04590">
    <property type="entry name" value="CBS_pair_CorC_HlyC_assoc"/>
    <property type="match status" value="1"/>
</dbReference>
<accession>A0A9E8SM18</accession>
<sequence>MELLIILLLVLLNGIFSMSEIALVSSRKSRLEAAAKNGDSSAKAALNLANSPTRFLSTVQIGITLIGLLTGMYSGDNITSDFEHFIATIPILAPYSHSLAVGTVLVFITYLSLVLGELVPKRIGMANPEAISKFMATPMDLLSKITAPFIALLGFSSDLIIKILNIKQSENSVTEEEIKSLIQEGTSGGVFEEIEQEIVHNVFQLGDRKVTSLMTNRQEIVWLDLEDTVEENKAKIFDSRHSIYPVCRGTVDDVVGLVYVKDLIATDIEAQMTDLNAIVRDPVYLPESNRAYQALEKFKEQRVYFGIIVDEYGGLLGVLTMHDIMDALVGDISEDIEEASEIVKREDGSYLIDAQLPFDDFLHYFNLNIQDSERRELVGFNTLGGFVLHVLENIPKTGEQFKWKHFEFEVIDMDRSRIDKLLVINHNRKEESEA</sequence>
<dbReference type="InterPro" id="IPR002550">
    <property type="entry name" value="CNNM"/>
</dbReference>
<dbReference type="InterPro" id="IPR000644">
    <property type="entry name" value="CBS_dom"/>
</dbReference>
<evidence type="ECO:0000256" key="3">
    <source>
        <dbReference type="ARBA" id="ARBA00022692"/>
    </source>
</evidence>
<dbReference type="GO" id="GO:0050660">
    <property type="term" value="F:flavin adenine dinucleotide binding"/>
    <property type="evidence" value="ECO:0007669"/>
    <property type="project" value="InterPro"/>
</dbReference>
<dbReference type="InterPro" id="IPR046342">
    <property type="entry name" value="CBS_dom_sf"/>
</dbReference>
<gene>
    <name evidence="13" type="ORF">ON006_06930</name>
</gene>
<evidence type="ECO:0000256" key="1">
    <source>
        <dbReference type="ARBA" id="ARBA00004651"/>
    </source>
</evidence>
<keyword evidence="6 8" id="KW-0129">CBS domain</keyword>
<comment type="subcellular location">
    <subcellularLocation>
        <location evidence="1">Cell membrane</location>
        <topology evidence="1">Multi-pass membrane protein</topology>
    </subcellularLocation>
</comment>
<proteinExistence type="predicted"/>
<evidence type="ECO:0000259" key="12">
    <source>
        <dbReference type="PROSITE" id="PS51846"/>
    </source>
</evidence>
<dbReference type="InterPro" id="IPR044751">
    <property type="entry name" value="Ion_transp-like_CBS"/>
</dbReference>
<evidence type="ECO:0000256" key="4">
    <source>
        <dbReference type="ARBA" id="ARBA00022737"/>
    </source>
</evidence>
<keyword evidence="3 9" id="KW-0812">Transmembrane</keyword>
<dbReference type="GO" id="GO:0005886">
    <property type="term" value="C:plasma membrane"/>
    <property type="evidence" value="ECO:0007669"/>
    <property type="project" value="UniProtKB-SubCell"/>
</dbReference>
<dbReference type="Pfam" id="PF01595">
    <property type="entry name" value="CNNM"/>
    <property type="match status" value="1"/>
</dbReference>
<dbReference type="InterPro" id="IPR016169">
    <property type="entry name" value="FAD-bd_PCMH_sub2"/>
</dbReference>
<dbReference type="EMBL" id="CP112998">
    <property type="protein sequence ID" value="WAC13683.1"/>
    <property type="molecule type" value="Genomic_DNA"/>
</dbReference>
<name>A0A9E8SM18_9BACT</name>
<keyword evidence="4" id="KW-0677">Repeat</keyword>
<evidence type="ECO:0000256" key="7">
    <source>
        <dbReference type="ARBA" id="ARBA00023136"/>
    </source>
</evidence>
<keyword evidence="7 9" id="KW-0472">Membrane</keyword>
<evidence type="ECO:0000313" key="13">
    <source>
        <dbReference type="EMBL" id="WAC13683.1"/>
    </source>
</evidence>
<protein>
    <submittedName>
        <fullName evidence="13">Hemolysin family protein</fullName>
    </submittedName>
</protein>
<evidence type="ECO:0000259" key="11">
    <source>
        <dbReference type="PROSITE" id="PS51371"/>
    </source>
</evidence>
<dbReference type="PANTHER" id="PTHR43099">
    <property type="entry name" value="UPF0053 PROTEIN YRKA"/>
    <property type="match status" value="1"/>
</dbReference>
<evidence type="ECO:0000256" key="6">
    <source>
        <dbReference type="ARBA" id="ARBA00023122"/>
    </source>
</evidence>
<keyword evidence="14" id="KW-1185">Reference proteome</keyword>
<dbReference type="AlphaFoldDB" id="A0A9E8SM18"/>
<dbReference type="Pfam" id="PF00571">
    <property type="entry name" value="CBS"/>
    <property type="match status" value="1"/>
</dbReference>
<dbReference type="Proteomes" id="UP001164653">
    <property type="component" value="Chromosome"/>
</dbReference>
<evidence type="ECO:0000256" key="10">
    <source>
        <dbReference type="SAM" id="Phobius"/>
    </source>
</evidence>
<evidence type="ECO:0000256" key="8">
    <source>
        <dbReference type="PROSITE-ProRule" id="PRU00703"/>
    </source>
</evidence>
<organism evidence="13 14">
    <name type="scientific">Dyadobacter pollutisoli</name>
    <dbReference type="NCBI Taxonomy" id="2910158"/>
    <lineage>
        <taxon>Bacteria</taxon>
        <taxon>Pseudomonadati</taxon>
        <taxon>Bacteroidota</taxon>
        <taxon>Cytophagia</taxon>
        <taxon>Cytophagales</taxon>
        <taxon>Spirosomataceae</taxon>
        <taxon>Dyadobacter</taxon>
    </lineage>
</organism>
<dbReference type="InterPro" id="IPR036318">
    <property type="entry name" value="FAD-bd_PCMH-like_sf"/>
</dbReference>
<reference evidence="13" key="1">
    <citation type="submission" date="2022-11" db="EMBL/GenBank/DDBJ databases">
        <title>Dyadobacter pollutisoli sp. nov., isolated from plastic dumped soil.</title>
        <authorList>
            <person name="Kim J.M."/>
            <person name="Kim K.R."/>
            <person name="Lee J.K."/>
            <person name="Hao L."/>
            <person name="Jeon C.O."/>
        </authorList>
    </citation>
    <scope>NUCLEOTIDE SEQUENCE</scope>
    <source>
        <strain evidence="13">U1</strain>
    </source>
</reference>
<feature type="domain" description="CNNM transmembrane" evidence="12">
    <location>
        <begin position="1"/>
        <end position="195"/>
    </location>
</feature>
<dbReference type="Gene3D" id="3.10.580.10">
    <property type="entry name" value="CBS-domain"/>
    <property type="match status" value="1"/>
</dbReference>
<evidence type="ECO:0000256" key="2">
    <source>
        <dbReference type="ARBA" id="ARBA00022475"/>
    </source>
</evidence>
<dbReference type="SUPFAM" id="SSF54631">
    <property type="entry name" value="CBS-domain pair"/>
    <property type="match status" value="1"/>
</dbReference>
<dbReference type="RefSeq" id="WP_255772815.1">
    <property type="nucleotide sequence ID" value="NZ_CP112998.1"/>
</dbReference>